<dbReference type="AlphaFoldDB" id="A0A5C8NDW3"/>
<name>A0A5C8NDW3_9BACI</name>
<sequence length="132" mass="15145">MGYVIAVLIDIMVLGGFAIYYAHNEWFINIASGKAVYFWDVLLFALIGFIYGIIVMLGTRKFPRIAGIFHYVIAWIISGFIYLIINYGIFDGLGSLLNNEQINIVIHIIIISILSLFIFNSRIRIFKQQNDF</sequence>
<dbReference type="Proteomes" id="UP000321574">
    <property type="component" value="Unassembled WGS sequence"/>
</dbReference>
<keyword evidence="1" id="KW-0812">Transmembrane</keyword>
<feature type="transmembrane region" description="Helical" evidence="1">
    <location>
        <begin position="69"/>
        <end position="90"/>
    </location>
</feature>
<feature type="transmembrane region" description="Helical" evidence="1">
    <location>
        <begin position="5"/>
        <end position="23"/>
    </location>
</feature>
<organism evidence="2 3">
    <name type="scientific">Cerasibacillus terrae</name>
    <dbReference type="NCBI Taxonomy" id="2498845"/>
    <lineage>
        <taxon>Bacteria</taxon>
        <taxon>Bacillati</taxon>
        <taxon>Bacillota</taxon>
        <taxon>Bacilli</taxon>
        <taxon>Bacillales</taxon>
        <taxon>Bacillaceae</taxon>
        <taxon>Cerasibacillus</taxon>
    </lineage>
</organism>
<feature type="transmembrane region" description="Helical" evidence="1">
    <location>
        <begin position="102"/>
        <end position="119"/>
    </location>
</feature>
<proteinExistence type="predicted"/>
<feature type="transmembrane region" description="Helical" evidence="1">
    <location>
        <begin position="35"/>
        <end position="57"/>
    </location>
</feature>
<keyword evidence="1" id="KW-0472">Membrane</keyword>
<evidence type="ECO:0000313" key="2">
    <source>
        <dbReference type="EMBL" id="TXL57797.1"/>
    </source>
</evidence>
<reference evidence="2 3" key="1">
    <citation type="submission" date="2019-06" db="EMBL/GenBank/DDBJ databases">
        <title>Cerasibacillus sp. nov., isolated from maize field.</title>
        <authorList>
            <person name="Lin S.-Y."/>
            <person name="Tsai C.-F."/>
            <person name="Young C.-C."/>
        </authorList>
    </citation>
    <scope>NUCLEOTIDE SEQUENCE [LARGE SCALE GENOMIC DNA]</scope>
    <source>
        <strain evidence="2 3">CC-CFT480</strain>
    </source>
</reference>
<keyword evidence="3" id="KW-1185">Reference proteome</keyword>
<dbReference type="OrthoDB" id="9798666at2"/>
<protein>
    <submittedName>
        <fullName evidence="2">Uncharacterized protein</fullName>
    </submittedName>
</protein>
<dbReference type="RefSeq" id="WP_147670716.1">
    <property type="nucleotide sequence ID" value="NZ_VDUW01000017.1"/>
</dbReference>
<gene>
    <name evidence="2" type="ORF">FHP05_14840</name>
</gene>
<evidence type="ECO:0000256" key="1">
    <source>
        <dbReference type="SAM" id="Phobius"/>
    </source>
</evidence>
<evidence type="ECO:0000313" key="3">
    <source>
        <dbReference type="Proteomes" id="UP000321574"/>
    </source>
</evidence>
<comment type="caution">
    <text evidence="2">The sequence shown here is derived from an EMBL/GenBank/DDBJ whole genome shotgun (WGS) entry which is preliminary data.</text>
</comment>
<keyword evidence="1" id="KW-1133">Transmembrane helix</keyword>
<dbReference type="EMBL" id="VDUW01000017">
    <property type="protein sequence ID" value="TXL57797.1"/>
    <property type="molecule type" value="Genomic_DNA"/>
</dbReference>
<accession>A0A5C8NDW3</accession>